<sequence>MHTDNHAELSQDPPVSAQSDLHWSFDHGFARAVQNFQSRLLAKESVLSLAVFPSADVNLASHHHLRYISSKDMIAPFFETEIVKRVIVILAVVHKDAKVIAIDRKLTNGPDMILRVRIRPEVDRIIDSNIVVEFRLPPGEDNIYQAPPPLPSASPLERLGYEADFPFLGFESALMQVHDYARGNSRASFSALSSVNTKYAFVSTFNHLWVLQMRNDGNSGSENIMVSPCFYANSTMPHVSFVVAYVLHLVIEDMIARPDNYTSPRGNLLATEGPDCMPPVLSTHVDNNSGAV</sequence>
<evidence type="ECO:0000313" key="2">
    <source>
        <dbReference type="Proteomes" id="UP001140094"/>
    </source>
</evidence>
<gene>
    <name evidence="1" type="ORF">H4R20_000895</name>
</gene>
<proteinExistence type="predicted"/>
<keyword evidence="2" id="KW-1185">Reference proteome</keyword>
<dbReference type="EMBL" id="JANBUO010000051">
    <property type="protein sequence ID" value="KAJ2808393.1"/>
    <property type="molecule type" value="Genomic_DNA"/>
</dbReference>
<organism evidence="1 2">
    <name type="scientific">Coemansia guatemalensis</name>
    <dbReference type="NCBI Taxonomy" id="2761395"/>
    <lineage>
        <taxon>Eukaryota</taxon>
        <taxon>Fungi</taxon>
        <taxon>Fungi incertae sedis</taxon>
        <taxon>Zoopagomycota</taxon>
        <taxon>Kickxellomycotina</taxon>
        <taxon>Kickxellomycetes</taxon>
        <taxon>Kickxellales</taxon>
        <taxon>Kickxellaceae</taxon>
        <taxon>Coemansia</taxon>
    </lineage>
</organism>
<comment type="caution">
    <text evidence="1">The sequence shown here is derived from an EMBL/GenBank/DDBJ whole genome shotgun (WGS) entry which is preliminary data.</text>
</comment>
<protein>
    <submittedName>
        <fullName evidence="1">Uncharacterized protein</fullName>
    </submittedName>
</protein>
<dbReference type="AlphaFoldDB" id="A0A9W8HY21"/>
<name>A0A9W8HY21_9FUNG</name>
<reference evidence="1" key="1">
    <citation type="submission" date="2022-07" db="EMBL/GenBank/DDBJ databases">
        <title>Phylogenomic reconstructions and comparative analyses of Kickxellomycotina fungi.</title>
        <authorList>
            <person name="Reynolds N.K."/>
            <person name="Stajich J.E."/>
            <person name="Barry K."/>
            <person name="Grigoriev I.V."/>
            <person name="Crous P."/>
            <person name="Smith M.E."/>
        </authorList>
    </citation>
    <scope>NUCLEOTIDE SEQUENCE</scope>
    <source>
        <strain evidence="1">NRRL 1565</strain>
    </source>
</reference>
<dbReference type="Proteomes" id="UP001140094">
    <property type="component" value="Unassembled WGS sequence"/>
</dbReference>
<evidence type="ECO:0000313" key="1">
    <source>
        <dbReference type="EMBL" id="KAJ2808393.1"/>
    </source>
</evidence>
<accession>A0A9W8HY21</accession>
<dbReference type="OrthoDB" id="5590018at2759"/>